<evidence type="ECO:0000259" key="2">
    <source>
        <dbReference type="Pfam" id="PF13628"/>
    </source>
</evidence>
<dbReference type="Gene3D" id="1.20.1260.10">
    <property type="match status" value="1"/>
</dbReference>
<dbReference type="PANTHER" id="PTHR38593:SF1">
    <property type="entry name" value="BLR2558 PROTEIN"/>
    <property type="match status" value="1"/>
</dbReference>
<feature type="chain" id="PRO_5039450899" evidence="1">
    <location>
        <begin position="27"/>
        <end position="177"/>
    </location>
</feature>
<dbReference type="EMBL" id="FOHX01000007">
    <property type="protein sequence ID" value="SEU19954.1"/>
    <property type="molecule type" value="Genomic_DNA"/>
</dbReference>
<proteinExistence type="predicted"/>
<keyword evidence="4" id="KW-1185">Reference proteome</keyword>
<reference evidence="3 4" key="1">
    <citation type="submission" date="2016-10" db="EMBL/GenBank/DDBJ databases">
        <authorList>
            <person name="de Groot N.N."/>
        </authorList>
    </citation>
    <scope>NUCLEOTIDE SEQUENCE [LARGE SCALE GENOMIC DNA]</scope>
    <source>
        <strain evidence="3 4">CGMCC 4.5598</strain>
    </source>
</reference>
<keyword evidence="1" id="KW-0732">Signal</keyword>
<dbReference type="Pfam" id="PF13628">
    <property type="entry name" value="DUF4142"/>
    <property type="match status" value="1"/>
</dbReference>
<evidence type="ECO:0000313" key="3">
    <source>
        <dbReference type="EMBL" id="SEU19954.1"/>
    </source>
</evidence>
<dbReference type="InterPro" id="IPR025419">
    <property type="entry name" value="DUF4142"/>
</dbReference>
<feature type="signal peptide" evidence="1">
    <location>
        <begin position="1"/>
        <end position="26"/>
    </location>
</feature>
<dbReference type="AlphaFoldDB" id="A0A1I0KA62"/>
<dbReference type="STRING" id="568860.SAMN05421811_107179"/>
<sequence>MRTRRLTLLLAAAALVGCGTAPTNTAGVAPQTSAPPSEMDKTWLRTIHQGNMAEIQAGHLAEAKGTAKQVKTIGKVLVDDHTALDEKVTQLAGRLGVDLPSSPTAAQKELSNKLRSDTGSDFDQDFVAGMTKAHVAAIRITKQEIDKGTSPEVVALAKEADPQLKEHLEALRKAHGG</sequence>
<dbReference type="Proteomes" id="UP000199361">
    <property type="component" value="Unassembled WGS sequence"/>
</dbReference>
<gene>
    <name evidence="3" type="ORF">SAMN05421811_107179</name>
</gene>
<dbReference type="PROSITE" id="PS51257">
    <property type="entry name" value="PROKAR_LIPOPROTEIN"/>
    <property type="match status" value="1"/>
</dbReference>
<accession>A0A1I0KA62</accession>
<dbReference type="PANTHER" id="PTHR38593">
    <property type="entry name" value="BLR2558 PROTEIN"/>
    <property type="match status" value="1"/>
</dbReference>
<protein>
    <submittedName>
        <fullName evidence="3">Putative membrane protein</fullName>
    </submittedName>
</protein>
<evidence type="ECO:0000313" key="4">
    <source>
        <dbReference type="Proteomes" id="UP000199361"/>
    </source>
</evidence>
<evidence type="ECO:0000256" key="1">
    <source>
        <dbReference type="SAM" id="SignalP"/>
    </source>
</evidence>
<name>A0A1I0KA62_9ACTN</name>
<dbReference type="RefSeq" id="WP_177240825.1">
    <property type="nucleotide sequence ID" value="NZ_FOHX01000007.1"/>
</dbReference>
<organism evidence="3 4">
    <name type="scientific">Nonomuraea wenchangensis</name>
    <dbReference type="NCBI Taxonomy" id="568860"/>
    <lineage>
        <taxon>Bacteria</taxon>
        <taxon>Bacillati</taxon>
        <taxon>Actinomycetota</taxon>
        <taxon>Actinomycetes</taxon>
        <taxon>Streptosporangiales</taxon>
        <taxon>Streptosporangiaceae</taxon>
        <taxon>Nonomuraea</taxon>
    </lineage>
</organism>
<feature type="domain" description="DUF4142" evidence="2">
    <location>
        <begin position="40"/>
        <end position="172"/>
    </location>
</feature>
<dbReference type="InterPro" id="IPR012347">
    <property type="entry name" value="Ferritin-like"/>
</dbReference>